<reference evidence="1 2" key="1">
    <citation type="submission" date="2024-04" db="EMBL/GenBank/DDBJ databases">
        <title>genome sequences of Mucor flavus KT1a and Helicostylum pulchrum KT1b strains isolation_sourced from the surface of a dry-aged beef.</title>
        <authorList>
            <person name="Toyotome T."/>
            <person name="Hosono M."/>
            <person name="Torimaru M."/>
            <person name="Fukuda K."/>
            <person name="Mikami N."/>
        </authorList>
    </citation>
    <scope>NUCLEOTIDE SEQUENCE [LARGE SCALE GENOMIC DNA]</scope>
    <source>
        <strain evidence="1 2">KT1b</strain>
    </source>
</reference>
<organism evidence="1 2">
    <name type="scientific">Helicostylum pulchrum</name>
    <dbReference type="NCBI Taxonomy" id="562976"/>
    <lineage>
        <taxon>Eukaryota</taxon>
        <taxon>Fungi</taxon>
        <taxon>Fungi incertae sedis</taxon>
        <taxon>Mucoromycota</taxon>
        <taxon>Mucoromycotina</taxon>
        <taxon>Mucoromycetes</taxon>
        <taxon>Mucorales</taxon>
        <taxon>Mucorineae</taxon>
        <taxon>Mucoraceae</taxon>
        <taxon>Helicostylum</taxon>
    </lineage>
</organism>
<keyword evidence="2" id="KW-1185">Reference proteome</keyword>
<evidence type="ECO:0000313" key="1">
    <source>
        <dbReference type="EMBL" id="GAA5798343.1"/>
    </source>
</evidence>
<dbReference type="Proteomes" id="UP001476247">
    <property type="component" value="Unassembled WGS sequence"/>
</dbReference>
<comment type="caution">
    <text evidence="1">The sequence shown here is derived from an EMBL/GenBank/DDBJ whole genome shotgun (WGS) entry which is preliminary data.</text>
</comment>
<evidence type="ECO:0000313" key="2">
    <source>
        <dbReference type="Proteomes" id="UP001476247"/>
    </source>
</evidence>
<dbReference type="EMBL" id="BAABUJ010000010">
    <property type="protein sequence ID" value="GAA5798343.1"/>
    <property type="molecule type" value="Genomic_DNA"/>
</dbReference>
<protein>
    <submittedName>
        <fullName evidence="1">Uncharacterized protein</fullName>
    </submittedName>
</protein>
<accession>A0ABP9XU96</accession>
<proteinExistence type="predicted"/>
<name>A0ABP9XU96_9FUNG</name>
<gene>
    <name evidence="1" type="ORF">HPULCUR_003745</name>
</gene>
<sequence length="160" mass="18213">MKFASEYLKYTQNASAATVYPVKPSYVTTSPLYRGSAFARGYTSTSTTSAATNIYSENSTLPFASDLKRYYESLFQNSYKAMVAACMVFVNFFFPIMNRTICDVSVNHPSAYLRVWDFALRTFNIVDKESPELVNATIKCIEMPTDKRDYLYVLGKFLSF</sequence>